<evidence type="ECO:0000313" key="9">
    <source>
        <dbReference type="EMBL" id="CAJ1379371.1"/>
    </source>
</evidence>
<dbReference type="Pfam" id="PF00520">
    <property type="entry name" value="Ion_trans"/>
    <property type="match status" value="1"/>
</dbReference>
<dbReference type="PROSITE" id="PS50222">
    <property type="entry name" value="EF_HAND_2"/>
    <property type="match status" value="1"/>
</dbReference>
<dbReference type="Gene3D" id="1.10.238.10">
    <property type="entry name" value="EF-hand"/>
    <property type="match status" value="1"/>
</dbReference>
<dbReference type="Gene3D" id="1.20.120.350">
    <property type="entry name" value="Voltage-gated potassium channels. Chain C"/>
    <property type="match status" value="1"/>
</dbReference>
<accession>A0AA36I1M2</accession>
<feature type="compositionally biased region" description="Basic and acidic residues" evidence="6">
    <location>
        <begin position="71"/>
        <end position="92"/>
    </location>
</feature>
<reference evidence="9" key="1">
    <citation type="submission" date="2023-08" db="EMBL/GenBank/DDBJ databases">
        <authorList>
            <person name="Chen Y."/>
            <person name="Shah S."/>
            <person name="Dougan E. K."/>
            <person name="Thang M."/>
            <person name="Chan C."/>
        </authorList>
    </citation>
    <scope>NUCLEOTIDE SEQUENCE</scope>
</reference>
<feature type="compositionally biased region" description="Basic and acidic residues" evidence="6">
    <location>
        <begin position="605"/>
        <end position="616"/>
    </location>
</feature>
<evidence type="ECO:0000313" key="10">
    <source>
        <dbReference type="Proteomes" id="UP001178507"/>
    </source>
</evidence>
<dbReference type="EMBL" id="CAUJNA010000624">
    <property type="protein sequence ID" value="CAJ1379371.1"/>
    <property type="molecule type" value="Genomic_DNA"/>
</dbReference>
<keyword evidence="4 7" id="KW-1133">Transmembrane helix</keyword>
<dbReference type="InterPro" id="IPR002048">
    <property type="entry name" value="EF_hand_dom"/>
</dbReference>
<dbReference type="GO" id="GO:0001518">
    <property type="term" value="C:voltage-gated sodium channel complex"/>
    <property type="evidence" value="ECO:0007669"/>
    <property type="project" value="TreeGrafter"/>
</dbReference>
<evidence type="ECO:0000256" key="1">
    <source>
        <dbReference type="ARBA" id="ARBA00004141"/>
    </source>
</evidence>
<dbReference type="PANTHER" id="PTHR10037">
    <property type="entry name" value="VOLTAGE-GATED CATION CHANNEL CALCIUM AND SODIUM"/>
    <property type="match status" value="1"/>
</dbReference>
<dbReference type="InterPro" id="IPR005821">
    <property type="entry name" value="Ion_trans_dom"/>
</dbReference>
<proteinExistence type="predicted"/>
<comment type="subcellular location">
    <subcellularLocation>
        <location evidence="1">Membrane</location>
        <topology evidence="1">Multi-pass membrane protein</topology>
    </subcellularLocation>
</comment>
<evidence type="ECO:0000256" key="5">
    <source>
        <dbReference type="ARBA" id="ARBA00023136"/>
    </source>
</evidence>
<dbReference type="GO" id="GO:0005509">
    <property type="term" value="F:calcium ion binding"/>
    <property type="evidence" value="ECO:0007669"/>
    <property type="project" value="InterPro"/>
</dbReference>
<dbReference type="Pfam" id="PF13499">
    <property type="entry name" value="EF-hand_7"/>
    <property type="match status" value="1"/>
</dbReference>
<keyword evidence="3" id="KW-0106">Calcium</keyword>
<dbReference type="Proteomes" id="UP001178507">
    <property type="component" value="Unassembled WGS sequence"/>
</dbReference>
<evidence type="ECO:0000256" key="3">
    <source>
        <dbReference type="ARBA" id="ARBA00022837"/>
    </source>
</evidence>
<dbReference type="PANTHER" id="PTHR10037:SF62">
    <property type="entry name" value="SODIUM CHANNEL PROTEIN 60E"/>
    <property type="match status" value="1"/>
</dbReference>
<feature type="transmembrane region" description="Helical" evidence="7">
    <location>
        <begin position="164"/>
        <end position="183"/>
    </location>
</feature>
<evidence type="ECO:0000259" key="8">
    <source>
        <dbReference type="PROSITE" id="PS50222"/>
    </source>
</evidence>
<dbReference type="PROSITE" id="PS00018">
    <property type="entry name" value="EF_HAND_1"/>
    <property type="match status" value="1"/>
</dbReference>
<sequence>MVAEGSPKEHEDTLTRCLANLRSSCFETSGQVEVLRSENRALKARLAKLEREGCKEEDVLRQVNLPGCAVEPREEDHPKTGSKLEMKPEISRKSTKTKSLMGITEDSTHISLGAARLGMVQQRDELMEELELDQAKMRRMMSAIVPSTSGKRAHNLLQKLSRHILFKFGVMLVILANSIYLGFDADVQVKNSFQRLTDEGQETPHGVLDILFPALFVLELCIRMGAEKLHFFQGEERWWNVFDIVLVANSLAELAGPLANFSFLRILRVFRMVRIIRIVRNVKGLKSLRTMVFALINSFTSLLWAFFMIILIIFVFGVLFCHGVAAHNLSLDPDDTIGVKEALDSQWAFGSLWETSISLFSAVSGGNDWLVYGSQLRRLKPTDDSLVGEFYFITFCFYVAFCTIGMLNVVTGIFVDSAVTTRTEDEVVDAFKEQMNLRRQEVRRIFTEADVDGVGSLTFEQLKEQFDHPWVKAYFSGLDIDPNEAAIIFTLMDADHNGRVTIEEFIEGTMKLKGSAKSVDMLLLMFDQVRFQLKFNNLCSFLEDEIKTIKTVLLPGALGVHPWLPESSAGQQPVKKLFEHQDVPHHDMGHLSNASQAIPSGGEPSELKPENEAKFP</sequence>
<feature type="region of interest" description="Disordered" evidence="6">
    <location>
        <begin position="70"/>
        <end position="100"/>
    </location>
</feature>
<dbReference type="InterPro" id="IPR011992">
    <property type="entry name" value="EF-hand-dom_pair"/>
</dbReference>
<protein>
    <recommendedName>
        <fullName evidence="8">EF-hand domain-containing protein</fullName>
    </recommendedName>
</protein>
<dbReference type="InterPro" id="IPR043203">
    <property type="entry name" value="VGCC_Ca_Na"/>
</dbReference>
<keyword evidence="10" id="KW-1185">Reference proteome</keyword>
<keyword evidence="2 7" id="KW-0812">Transmembrane</keyword>
<name>A0AA36I1M2_9DINO</name>
<dbReference type="CDD" id="cd00051">
    <property type="entry name" value="EFh"/>
    <property type="match status" value="1"/>
</dbReference>
<dbReference type="GO" id="GO:0005248">
    <property type="term" value="F:voltage-gated sodium channel activity"/>
    <property type="evidence" value="ECO:0007669"/>
    <property type="project" value="TreeGrafter"/>
</dbReference>
<evidence type="ECO:0000256" key="4">
    <source>
        <dbReference type="ARBA" id="ARBA00022989"/>
    </source>
</evidence>
<gene>
    <name evidence="9" type="ORF">EVOR1521_LOCUS7629</name>
</gene>
<feature type="region of interest" description="Disordered" evidence="6">
    <location>
        <begin position="585"/>
        <end position="616"/>
    </location>
</feature>
<feature type="transmembrane region" description="Helical" evidence="7">
    <location>
        <begin position="390"/>
        <end position="415"/>
    </location>
</feature>
<organism evidence="9 10">
    <name type="scientific">Effrenium voratum</name>
    <dbReference type="NCBI Taxonomy" id="2562239"/>
    <lineage>
        <taxon>Eukaryota</taxon>
        <taxon>Sar</taxon>
        <taxon>Alveolata</taxon>
        <taxon>Dinophyceae</taxon>
        <taxon>Suessiales</taxon>
        <taxon>Symbiodiniaceae</taxon>
        <taxon>Effrenium</taxon>
    </lineage>
</organism>
<dbReference type="InterPro" id="IPR018247">
    <property type="entry name" value="EF_Hand_1_Ca_BS"/>
</dbReference>
<dbReference type="InterPro" id="IPR027359">
    <property type="entry name" value="Volt_channel_dom_sf"/>
</dbReference>
<dbReference type="SUPFAM" id="SSF47473">
    <property type="entry name" value="EF-hand"/>
    <property type="match status" value="1"/>
</dbReference>
<dbReference type="Gene3D" id="1.10.287.70">
    <property type="match status" value="1"/>
</dbReference>
<dbReference type="SUPFAM" id="SSF81324">
    <property type="entry name" value="Voltage-gated potassium channels"/>
    <property type="match status" value="1"/>
</dbReference>
<dbReference type="AlphaFoldDB" id="A0AA36I1M2"/>
<feature type="domain" description="EF-hand" evidence="8">
    <location>
        <begin position="480"/>
        <end position="515"/>
    </location>
</feature>
<feature type="transmembrane region" description="Helical" evidence="7">
    <location>
        <begin position="292"/>
        <end position="325"/>
    </location>
</feature>
<evidence type="ECO:0000256" key="6">
    <source>
        <dbReference type="SAM" id="MobiDB-lite"/>
    </source>
</evidence>
<comment type="caution">
    <text evidence="9">The sequence shown here is derived from an EMBL/GenBank/DDBJ whole genome shotgun (WGS) entry which is preliminary data.</text>
</comment>
<evidence type="ECO:0000256" key="7">
    <source>
        <dbReference type="SAM" id="Phobius"/>
    </source>
</evidence>
<evidence type="ECO:0000256" key="2">
    <source>
        <dbReference type="ARBA" id="ARBA00022692"/>
    </source>
</evidence>
<keyword evidence="5 7" id="KW-0472">Membrane</keyword>
<dbReference type="SMART" id="SM00054">
    <property type="entry name" value="EFh"/>
    <property type="match status" value="2"/>
</dbReference>